<organism evidence="1 2">
    <name type="scientific">Bacillus phage SP-15</name>
    <dbReference type="NCBI Taxonomy" id="1792032"/>
    <lineage>
        <taxon>Viruses</taxon>
        <taxon>Duplodnaviria</taxon>
        <taxon>Heunggongvirae</taxon>
        <taxon>Uroviricota</taxon>
        <taxon>Caudoviricetes</taxon>
        <taxon>Thornevirus</taxon>
        <taxon>Thornevirus SP15</taxon>
    </lineage>
</organism>
<protein>
    <submittedName>
        <fullName evidence="1">Uncharacterized protein</fullName>
    </submittedName>
</protein>
<dbReference type="KEGG" id="vg:29125255"/>
<evidence type="ECO:0000313" key="2">
    <source>
        <dbReference type="Proteomes" id="UP000203261"/>
    </source>
</evidence>
<proteinExistence type="predicted"/>
<evidence type="ECO:0000313" key="1">
    <source>
        <dbReference type="EMBL" id="AMM44886.1"/>
    </source>
</evidence>
<dbReference type="Proteomes" id="UP000203261">
    <property type="component" value="Segment"/>
</dbReference>
<dbReference type="EMBL" id="KT624200">
    <property type="protein sequence ID" value="AMM44886.1"/>
    <property type="molecule type" value="Genomic_DNA"/>
</dbReference>
<accession>A0A127AW24</accession>
<dbReference type="GeneID" id="29125255"/>
<keyword evidence="2" id="KW-1185">Reference proteome</keyword>
<sequence>MSETAMKIQTFNEERDVEKRISEVMAAAQAQMDLANASKESKKAAKKDKSYYVVPALIEVLARMIALDNKTVTTTEVKPVTRLLKVNRYIAPWELKYFKADTVMLEGLYMAVEGYLLPTDLVREAWDLKKNKYPDPEKYGLPSTDEVQYGTMKEISVGTCFVVKKGWITKYINRPNHWKYAYL</sequence>
<name>A0A127AW24_9CAUD</name>
<reference evidence="1 2" key="1">
    <citation type="submission" date="2015-08" db="EMBL/GenBank/DDBJ databases">
        <authorList>
            <person name="Babu N.S."/>
            <person name="Beckwith C.J."/>
            <person name="Beseler K.G."/>
            <person name="Brison A."/>
            <person name="Carone J.V."/>
            <person name="Caskin T.P."/>
            <person name="Diamond M."/>
            <person name="Durham M.E."/>
            <person name="Foxe J.M."/>
            <person name="Go M."/>
            <person name="Henderson B.A."/>
            <person name="Jones I.B."/>
            <person name="McGettigan J.A."/>
            <person name="Micheletti S.J."/>
            <person name="Nasrallah M.E."/>
            <person name="Ortiz D."/>
            <person name="Piller C.R."/>
            <person name="Privatt S.R."/>
            <person name="Schneider S.L."/>
            <person name="Sharp S."/>
            <person name="Smith T.C."/>
            <person name="Stanton J.D."/>
            <person name="Ullery H.E."/>
            <person name="Wilson R.J."/>
            <person name="Serrano M.G."/>
            <person name="Buck G."/>
            <person name="Lee V."/>
            <person name="Wang Y."/>
            <person name="Carvalho R."/>
            <person name="Voegtly L."/>
            <person name="Shi R."/>
            <person name="Duckworth R."/>
            <person name="Johnson A."/>
            <person name="Loviza R."/>
            <person name="Walstead R."/>
            <person name="Shah Z."/>
            <person name="Kiflezghi M."/>
            <person name="Wade K."/>
            <person name="Ball S.L."/>
            <person name="Bradley K.W."/>
            <person name="Asai D.J."/>
            <person name="Bowman C.A."/>
            <person name="Russell D.A."/>
            <person name="Pope W.H."/>
            <person name="Jacobs-Sera D."/>
            <person name="Hendrix R.W."/>
            <person name="Hatfull G.F."/>
        </authorList>
    </citation>
    <scope>NUCLEOTIDE SEQUENCE [LARGE SCALE GENOMIC DNA]</scope>
</reference>
<gene>
    <name evidence="1" type="ORF">SP15_087</name>
</gene>
<dbReference type="RefSeq" id="YP_009302475.1">
    <property type="nucleotide sequence ID" value="NC_031245.1"/>
</dbReference>